<dbReference type="InterPro" id="IPR001650">
    <property type="entry name" value="Helicase_C-like"/>
</dbReference>
<evidence type="ECO:0000313" key="7">
    <source>
        <dbReference type="EMBL" id="TKA24549.1"/>
    </source>
</evidence>
<evidence type="ECO:0000313" key="8">
    <source>
        <dbReference type="Proteomes" id="UP000308768"/>
    </source>
</evidence>
<dbReference type="InterPro" id="IPR011545">
    <property type="entry name" value="DEAD/DEAH_box_helicase_dom"/>
</dbReference>
<dbReference type="PROSITE" id="PS51192">
    <property type="entry name" value="HELICASE_ATP_BIND_1"/>
    <property type="match status" value="1"/>
</dbReference>
<dbReference type="GO" id="GO:0009378">
    <property type="term" value="F:four-way junction helicase activity"/>
    <property type="evidence" value="ECO:0007669"/>
    <property type="project" value="TreeGrafter"/>
</dbReference>
<dbReference type="Gene3D" id="3.40.50.300">
    <property type="entry name" value="P-loop containing nucleotide triphosphate hydrolases"/>
    <property type="match status" value="2"/>
</dbReference>
<keyword evidence="8" id="KW-1185">Reference proteome</keyword>
<feature type="non-terminal residue" evidence="7">
    <location>
        <position position="1"/>
    </location>
</feature>
<dbReference type="STRING" id="331657.A0A4V5N3U2"/>
<comment type="catalytic activity">
    <reaction evidence="4">
        <text>Couples ATP hydrolysis with the unwinding of duplex DNA by translocating in the 3'-5' direction.</text>
        <dbReference type="EC" id="5.6.2.4"/>
    </reaction>
</comment>
<keyword evidence="3" id="KW-0067">ATP-binding</keyword>
<keyword evidence="2" id="KW-0547">Nucleotide-binding</keyword>
<name>A0A4V5N3U2_9PEZI</name>
<dbReference type="PANTHER" id="PTHR13710:SF154">
    <property type="entry name" value="RECQ HELICASE, PUTATIVE (AFU_ORTHOLOGUE AFUA_6G14720)-RELATED"/>
    <property type="match status" value="1"/>
</dbReference>
<dbReference type="Pfam" id="PF00270">
    <property type="entry name" value="DEAD"/>
    <property type="match status" value="1"/>
</dbReference>
<dbReference type="GO" id="GO:0000724">
    <property type="term" value="P:double-strand break repair via homologous recombination"/>
    <property type="evidence" value="ECO:0007669"/>
    <property type="project" value="TreeGrafter"/>
</dbReference>
<dbReference type="AlphaFoldDB" id="A0A4V5N3U2"/>
<feature type="non-terminal residue" evidence="7">
    <location>
        <position position="223"/>
    </location>
</feature>
<dbReference type="Pfam" id="PF00271">
    <property type="entry name" value="Helicase_C"/>
    <property type="match status" value="1"/>
</dbReference>
<evidence type="ECO:0000259" key="6">
    <source>
        <dbReference type="PROSITE" id="PS51192"/>
    </source>
</evidence>
<accession>A0A4V5N3U2</accession>
<feature type="domain" description="Helicase ATP-binding" evidence="6">
    <location>
        <begin position="1"/>
        <end position="112"/>
    </location>
</feature>
<protein>
    <recommendedName>
        <fullName evidence="5">DNA 3'-5' helicase</fullName>
        <ecNumber evidence="5">5.6.2.4</ecNumber>
    </recommendedName>
</protein>
<evidence type="ECO:0000256" key="2">
    <source>
        <dbReference type="ARBA" id="ARBA00022741"/>
    </source>
</evidence>
<dbReference type="InterPro" id="IPR014001">
    <property type="entry name" value="Helicase_ATP-bd"/>
</dbReference>
<gene>
    <name evidence="7" type="ORF">B0A49_13989</name>
</gene>
<dbReference type="PANTHER" id="PTHR13710">
    <property type="entry name" value="DNA HELICASE RECQ FAMILY MEMBER"/>
    <property type="match status" value="1"/>
</dbReference>
<dbReference type="EMBL" id="NAJN01004229">
    <property type="protein sequence ID" value="TKA24549.1"/>
    <property type="molecule type" value="Genomic_DNA"/>
</dbReference>
<proteinExistence type="inferred from homology"/>
<comment type="caution">
    <text evidence="7">The sequence shown here is derived from an EMBL/GenBank/DDBJ whole genome shotgun (WGS) entry which is preliminary data.</text>
</comment>
<dbReference type="GO" id="GO:0003676">
    <property type="term" value="F:nucleic acid binding"/>
    <property type="evidence" value="ECO:0007669"/>
    <property type="project" value="InterPro"/>
</dbReference>
<dbReference type="GO" id="GO:0005694">
    <property type="term" value="C:chromosome"/>
    <property type="evidence" value="ECO:0007669"/>
    <property type="project" value="TreeGrafter"/>
</dbReference>
<dbReference type="GO" id="GO:0005737">
    <property type="term" value="C:cytoplasm"/>
    <property type="evidence" value="ECO:0007669"/>
    <property type="project" value="TreeGrafter"/>
</dbReference>
<organism evidence="7 8">
    <name type="scientific">Cryomyces minteri</name>
    <dbReference type="NCBI Taxonomy" id="331657"/>
    <lineage>
        <taxon>Eukaryota</taxon>
        <taxon>Fungi</taxon>
        <taxon>Dikarya</taxon>
        <taxon>Ascomycota</taxon>
        <taxon>Pezizomycotina</taxon>
        <taxon>Dothideomycetes</taxon>
        <taxon>Dothideomycetes incertae sedis</taxon>
        <taxon>Cryomyces</taxon>
    </lineage>
</organism>
<dbReference type="OrthoDB" id="2608216at2759"/>
<evidence type="ECO:0000256" key="4">
    <source>
        <dbReference type="ARBA" id="ARBA00034617"/>
    </source>
</evidence>
<dbReference type="SUPFAM" id="SSF52540">
    <property type="entry name" value="P-loop containing nucleoside triphosphate hydrolases"/>
    <property type="match status" value="1"/>
</dbReference>
<dbReference type="GO" id="GO:0043138">
    <property type="term" value="F:3'-5' DNA helicase activity"/>
    <property type="evidence" value="ECO:0007669"/>
    <property type="project" value="UniProtKB-EC"/>
</dbReference>
<dbReference type="GO" id="GO:0005524">
    <property type="term" value="F:ATP binding"/>
    <property type="evidence" value="ECO:0007669"/>
    <property type="project" value="UniProtKB-KW"/>
</dbReference>
<sequence>MKRRCRELGVLCAEWSGRNPPDAAAVVLVTPESAVSDGFMTFLNRLRATQQLDRIVIDECHVVLSRKYTFRKQLQQLGKLMMAETQMVLLTATLPPSEEEELWRRMYYEKEQVKVFRARTARVNVGYRVIDVSGVGRQAEKEGFVLKLIKARFEGSGTGKVVVYCNTVGRVKRFAEELGCDAYHHHAIGKDSILNDFTEGKQRIIVATRALGMGVDIPDIRVI</sequence>
<evidence type="ECO:0000256" key="5">
    <source>
        <dbReference type="ARBA" id="ARBA00034808"/>
    </source>
</evidence>
<dbReference type="Proteomes" id="UP000308768">
    <property type="component" value="Unassembled WGS sequence"/>
</dbReference>
<dbReference type="InterPro" id="IPR027417">
    <property type="entry name" value="P-loop_NTPase"/>
</dbReference>
<evidence type="ECO:0000256" key="1">
    <source>
        <dbReference type="ARBA" id="ARBA00005446"/>
    </source>
</evidence>
<comment type="similarity">
    <text evidence="1">Belongs to the helicase family. RecQ subfamily.</text>
</comment>
<evidence type="ECO:0000256" key="3">
    <source>
        <dbReference type="ARBA" id="ARBA00022840"/>
    </source>
</evidence>
<reference evidence="7 8" key="1">
    <citation type="submission" date="2017-03" db="EMBL/GenBank/DDBJ databases">
        <title>Genomes of endolithic fungi from Antarctica.</title>
        <authorList>
            <person name="Coleine C."/>
            <person name="Masonjones S."/>
            <person name="Stajich J.E."/>
        </authorList>
    </citation>
    <scope>NUCLEOTIDE SEQUENCE [LARGE SCALE GENOMIC DNA]</scope>
    <source>
        <strain evidence="7 8">CCFEE 5187</strain>
    </source>
</reference>
<dbReference type="EC" id="5.6.2.4" evidence="5"/>